<dbReference type="Proteomes" id="UP000011014">
    <property type="component" value="Unassembled WGS sequence"/>
</dbReference>
<feature type="domain" description="SCP" evidence="1">
    <location>
        <begin position="100"/>
        <end position="246"/>
    </location>
</feature>
<dbReference type="Gene3D" id="3.40.33.10">
    <property type="entry name" value="CAP"/>
    <property type="match status" value="1"/>
</dbReference>
<dbReference type="PRINTS" id="PR00837">
    <property type="entry name" value="V5TPXLIKE"/>
</dbReference>
<proteinExistence type="predicted"/>
<dbReference type="InterPro" id="IPR034113">
    <property type="entry name" value="SCP_GAPR1-like"/>
</dbReference>
<dbReference type="PANTHER" id="PTHR10334">
    <property type="entry name" value="CYSTEINE-RICH SECRETORY PROTEIN-RELATED"/>
    <property type="match status" value="1"/>
</dbReference>
<dbReference type="SUPFAM" id="SSF55797">
    <property type="entry name" value="PR-1-like"/>
    <property type="match status" value="1"/>
</dbReference>
<evidence type="ECO:0000259" key="1">
    <source>
        <dbReference type="SMART" id="SM00198"/>
    </source>
</evidence>
<dbReference type="Pfam" id="PF00188">
    <property type="entry name" value="CAP"/>
    <property type="match status" value="1"/>
</dbReference>
<dbReference type="AlphaFoldDB" id="E4YUM6"/>
<dbReference type="SMART" id="SM00198">
    <property type="entry name" value="SCP"/>
    <property type="match status" value="1"/>
</dbReference>
<dbReference type="GO" id="GO:0005576">
    <property type="term" value="C:extracellular region"/>
    <property type="evidence" value="ECO:0007669"/>
    <property type="project" value="InterPro"/>
</dbReference>
<reference evidence="2" key="1">
    <citation type="journal article" date="2010" name="Science">
        <title>Plasticity of animal genome architecture unmasked by rapid evolution of a pelagic tunicate.</title>
        <authorList>
            <person name="Denoeud F."/>
            <person name="Henriet S."/>
            <person name="Mungpakdee S."/>
            <person name="Aury J.M."/>
            <person name="Da Silva C."/>
            <person name="Brinkmann H."/>
            <person name="Mikhaleva J."/>
            <person name="Olsen L.C."/>
            <person name="Jubin C."/>
            <person name="Canestro C."/>
            <person name="Bouquet J.M."/>
            <person name="Danks G."/>
            <person name="Poulain J."/>
            <person name="Campsteijn C."/>
            <person name="Adamski M."/>
            <person name="Cross I."/>
            <person name="Yadetie F."/>
            <person name="Muffato M."/>
            <person name="Louis A."/>
            <person name="Butcher S."/>
            <person name="Tsagkogeorga G."/>
            <person name="Konrad A."/>
            <person name="Singh S."/>
            <person name="Jensen M.F."/>
            <person name="Cong E.H."/>
            <person name="Eikeseth-Otteraa H."/>
            <person name="Noel B."/>
            <person name="Anthouard V."/>
            <person name="Porcel B.M."/>
            <person name="Kachouri-Lafond R."/>
            <person name="Nishino A."/>
            <person name="Ugolini M."/>
            <person name="Chourrout P."/>
            <person name="Nishida H."/>
            <person name="Aasland R."/>
            <person name="Huzurbazar S."/>
            <person name="Westhof E."/>
            <person name="Delsuc F."/>
            <person name="Lehrach H."/>
            <person name="Reinhardt R."/>
            <person name="Weissenbach J."/>
            <person name="Roy S.W."/>
            <person name="Artiguenave F."/>
            <person name="Postlethwait J.H."/>
            <person name="Manak J.R."/>
            <person name="Thompson E.M."/>
            <person name="Jaillon O."/>
            <person name="Du Pasquier L."/>
            <person name="Boudinot P."/>
            <person name="Liberles D.A."/>
            <person name="Volff J.N."/>
            <person name="Philippe H."/>
            <person name="Lenhard B."/>
            <person name="Roest Crollius H."/>
            <person name="Wincker P."/>
            <person name="Chourrout D."/>
        </authorList>
    </citation>
    <scope>NUCLEOTIDE SEQUENCE [LARGE SCALE GENOMIC DNA]</scope>
</reference>
<protein>
    <recommendedName>
        <fullName evidence="1">SCP domain-containing protein</fullName>
    </recommendedName>
</protein>
<dbReference type="InterPro" id="IPR035940">
    <property type="entry name" value="CAP_sf"/>
</dbReference>
<dbReference type="PROSITE" id="PS01009">
    <property type="entry name" value="CRISP_1"/>
    <property type="match status" value="1"/>
</dbReference>
<evidence type="ECO:0000313" key="2">
    <source>
        <dbReference type="EMBL" id="CBY39165.1"/>
    </source>
</evidence>
<dbReference type="CDD" id="cd05382">
    <property type="entry name" value="CAP_GAPR1-like"/>
    <property type="match status" value="1"/>
</dbReference>
<dbReference type="EMBL" id="FN655448">
    <property type="protein sequence ID" value="CBY39165.1"/>
    <property type="molecule type" value="Genomic_DNA"/>
</dbReference>
<sequence>MNLVNLRKNRQEISSSLNYYFRFERYIINDFLIMFSKRFYKMTDAENTESWVLEEDYQVHCDEDDLELPDLLDELEELVISDDDLDEDHLDEDDGKIEKKGYKACLVAHNEKRKLHKDTPPMKLSKKLCKQAQEGADSLAKRNAFAHDTENYRCGENLWMRSPPKSDKLTKEMSVSYCTSAVNTWYSEIDNYSFKKHGKKSDDGAIGHFTQLVWKKSVKLGVGIAKRRDGKYVVLCRYSPRGNMNMSKNLPEQIGDLK</sequence>
<name>E4YUM6_OIKDI</name>
<dbReference type="InterPro" id="IPR018244">
    <property type="entry name" value="Allrgn_V5/Tpx1_CS"/>
</dbReference>
<dbReference type="InterPro" id="IPR014044">
    <property type="entry name" value="CAP_dom"/>
</dbReference>
<dbReference type="InterPro" id="IPR001283">
    <property type="entry name" value="CRISP-related"/>
</dbReference>
<organism evidence="2">
    <name type="scientific">Oikopleura dioica</name>
    <name type="common">Tunicate</name>
    <dbReference type="NCBI Taxonomy" id="34765"/>
    <lineage>
        <taxon>Eukaryota</taxon>
        <taxon>Metazoa</taxon>
        <taxon>Chordata</taxon>
        <taxon>Tunicata</taxon>
        <taxon>Appendicularia</taxon>
        <taxon>Copelata</taxon>
        <taxon>Oikopleuridae</taxon>
        <taxon>Oikopleura</taxon>
    </lineage>
</organism>
<gene>
    <name evidence="2" type="ORF">GSOID_T00019714001</name>
</gene>
<accession>E4YUM6</accession>